<dbReference type="Proteomes" id="UP000265715">
    <property type="component" value="Unassembled WGS sequence"/>
</dbReference>
<reference evidence="1 2" key="1">
    <citation type="submission" date="2018-08" db="EMBL/GenBank/DDBJ databases">
        <title>Meiothermus terrae DSM 26712 genome sequencing project.</title>
        <authorList>
            <person name="Da Costa M.S."/>
            <person name="Albuquerque L."/>
            <person name="Raposo P."/>
            <person name="Froufe H.J.C."/>
            <person name="Barroso C.S."/>
            <person name="Egas C."/>
        </authorList>
    </citation>
    <scope>NUCLEOTIDE SEQUENCE [LARGE SCALE GENOMIC DNA]</scope>
    <source>
        <strain evidence="1 2">DSM 26712</strain>
    </source>
</reference>
<keyword evidence="2" id="KW-1185">Reference proteome</keyword>
<gene>
    <name evidence="1" type="ORF">Mterra_02468</name>
</gene>
<dbReference type="RefSeq" id="WP_119315488.1">
    <property type="nucleotide sequence ID" value="NZ_QXDL01000104.1"/>
</dbReference>
<evidence type="ECO:0000313" key="1">
    <source>
        <dbReference type="EMBL" id="RIH82958.1"/>
    </source>
</evidence>
<organism evidence="1 2">
    <name type="scientific">Calidithermus terrae</name>
    <dbReference type="NCBI Taxonomy" id="1408545"/>
    <lineage>
        <taxon>Bacteria</taxon>
        <taxon>Thermotogati</taxon>
        <taxon>Deinococcota</taxon>
        <taxon>Deinococci</taxon>
        <taxon>Thermales</taxon>
        <taxon>Thermaceae</taxon>
        <taxon>Calidithermus</taxon>
    </lineage>
</organism>
<name>A0A399EG75_9DEIN</name>
<protein>
    <submittedName>
        <fullName evidence="1">Uncharacterized protein</fullName>
    </submittedName>
</protein>
<dbReference type="OrthoDB" id="29183at2"/>
<proteinExistence type="predicted"/>
<comment type="caution">
    <text evidence="1">The sequence shown here is derived from an EMBL/GenBank/DDBJ whole genome shotgun (WGS) entry which is preliminary data.</text>
</comment>
<sequence length="594" mass="66468">MEAGLVELVDLFEYKVADLLEGRPPKGGRSSVIRLRQILLQSNLPPTLARRFRQIDAEYRSLRGQPEEHPPAVEPDLDGIVVVDEPGHEAPEQAVLEQFAEAVYWQRTAREIARQMRHFTTGKREALRLTYALLQNLESYAATPHFAQDYNLSRLEVTHPIPAYSDPLVRLEDTEVGRNLILEFVREAYTLSERLHLPSEETLPYLRRFARRVIDQGLALRYSGGKGISQEVLRRSLEEARRHNLTATQIRALEQRLREQSLEDRRLAMVMEQDRQAFAAAAERLLELLKKLLPHPKGDAQLPHLPAQIWLGLDPKLSLAAIPDDPAGLTVRLMPGSFKAWDTEFTVTQAGSEFSLVIGGSEYPLSEAEPLAVPWGGFELWAIRRGQYAHLRLETRGEALLSTLLAEGRVLAYLLRPDQSFAYLRLLRAFSARLKGPITYHDFTPDKATRYQEASPEALQDFARKGLEVVRARLERSGEWRPLLLEVGEALGLTEEAGLIGHELEDWLSQRSDSQTQTHSLGSTTLNDGPSSLRVGSVVLSLRQEGDAVYVSAPGAAARRLSDLLVWHLPEGSAVLAREGPCVAHTFVAFGGGV</sequence>
<accession>A0A399EG75</accession>
<dbReference type="AlphaFoldDB" id="A0A399EG75"/>
<dbReference type="EMBL" id="QXDL01000104">
    <property type="protein sequence ID" value="RIH82958.1"/>
    <property type="molecule type" value="Genomic_DNA"/>
</dbReference>
<evidence type="ECO:0000313" key="2">
    <source>
        <dbReference type="Proteomes" id="UP000265715"/>
    </source>
</evidence>